<organism evidence="2">
    <name type="scientific">uncultured Caudovirales phage</name>
    <dbReference type="NCBI Taxonomy" id="2100421"/>
    <lineage>
        <taxon>Viruses</taxon>
        <taxon>Duplodnaviria</taxon>
        <taxon>Heunggongvirae</taxon>
        <taxon>Uroviricota</taxon>
        <taxon>Caudoviricetes</taxon>
        <taxon>Peduoviridae</taxon>
        <taxon>Maltschvirus</taxon>
        <taxon>Maltschvirus maltsch</taxon>
    </lineage>
</organism>
<evidence type="ECO:0000313" key="2">
    <source>
        <dbReference type="EMBL" id="CAB4147883.1"/>
    </source>
</evidence>
<keyword evidence="1" id="KW-0175">Coiled coil</keyword>
<feature type="coiled-coil region" evidence="1">
    <location>
        <begin position="54"/>
        <end position="81"/>
    </location>
</feature>
<accession>A0A6J5MRV9</accession>
<proteinExistence type="predicted"/>
<reference evidence="2" key="1">
    <citation type="submission" date="2020-04" db="EMBL/GenBank/DDBJ databases">
        <authorList>
            <person name="Chiriac C."/>
            <person name="Salcher M."/>
            <person name="Ghai R."/>
            <person name="Kavagutti S V."/>
        </authorList>
    </citation>
    <scope>NUCLEOTIDE SEQUENCE</scope>
</reference>
<name>A0A6J5MRV9_9CAUD</name>
<dbReference type="EMBL" id="LR796482">
    <property type="protein sequence ID" value="CAB4147883.1"/>
    <property type="molecule type" value="Genomic_DNA"/>
</dbReference>
<sequence>MSVEKKIKEMVLKYILAAEGKARIMSPQDIGKLVSEAAHKGAMLGYDAGMQMARRAHGNELEIAELTVKELTERVKELETQMIAQQ</sequence>
<evidence type="ECO:0000256" key="1">
    <source>
        <dbReference type="SAM" id="Coils"/>
    </source>
</evidence>
<gene>
    <name evidence="2" type="ORF">UFOVP515_51</name>
</gene>
<protein>
    <submittedName>
        <fullName evidence="2">Uncharacterized protein</fullName>
    </submittedName>
</protein>